<accession>A0A7C4W3W2</accession>
<dbReference type="InterPro" id="IPR041120">
    <property type="entry name" value="PIN_9"/>
</dbReference>
<feature type="domain" description="PIN" evidence="1">
    <location>
        <begin position="12"/>
        <end position="115"/>
    </location>
</feature>
<gene>
    <name evidence="4" type="ORF">ENL48_00225</name>
    <name evidence="3" type="ORF">ENT89_04220</name>
    <name evidence="2" type="ORF">ENX77_04935</name>
</gene>
<evidence type="ECO:0000313" key="2">
    <source>
        <dbReference type="EMBL" id="HGE66448.1"/>
    </source>
</evidence>
<dbReference type="EMBL" id="DRUC01000006">
    <property type="protein sequence ID" value="HHF47679.1"/>
    <property type="molecule type" value="Genomic_DNA"/>
</dbReference>
<evidence type="ECO:0000313" key="4">
    <source>
        <dbReference type="EMBL" id="HHF47679.1"/>
    </source>
</evidence>
<sequence>MEVDRRRNDNLMKAIIDTNVLIYIFTQKTDVFSQLKELGFKKFLFPKQVITELRNLEKSLNGREKVAAKFALQLIENCKECEVKEIEAEGSDDAIIKLAKEENAVIISNDKELRKKAKKLGIQTGYLRELKFIEVEDF</sequence>
<dbReference type="InterPro" id="IPR002716">
    <property type="entry name" value="PIN_dom"/>
</dbReference>
<protein>
    <submittedName>
        <fullName evidence="3">Ribonuclease VapC</fullName>
    </submittedName>
</protein>
<dbReference type="SUPFAM" id="SSF88723">
    <property type="entry name" value="PIN domain-like"/>
    <property type="match status" value="1"/>
</dbReference>
<comment type="caution">
    <text evidence="3">The sequence shown here is derived from an EMBL/GenBank/DDBJ whole genome shotgun (WGS) entry which is preliminary data.</text>
</comment>
<evidence type="ECO:0000313" key="3">
    <source>
        <dbReference type="EMBL" id="HGU59374.1"/>
    </source>
</evidence>
<proteinExistence type="predicted"/>
<dbReference type="CDD" id="cd09879">
    <property type="entry name" value="PIN_VapC_AF0591-like"/>
    <property type="match status" value="1"/>
</dbReference>
<name>A0A7C4W3W2_9EURY</name>
<dbReference type="AlphaFoldDB" id="A0A7C4W3W2"/>
<dbReference type="Pfam" id="PF18477">
    <property type="entry name" value="PIN_9"/>
    <property type="match status" value="1"/>
</dbReference>
<dbReference type="Gene3D" id="3.40.50.1010">
    <property type="entry name" value="5'-nuclease"/>
    <property type="match status" value="1"/>
</dbReference>
<dbReference type="EMBL" id="DTPI01000030">
    <property type="protein sequence ID" value="HGE66448.1"/>
    <property type="molecule type" value="Genomic_DNA"/>
</dbReference>
<reference evidence="3" key="1">
    <citation type="journal article" date="2020" name="mSystems">
        <title>Genome- and Community-Level Interaction Insights into Carbon Utilization and Element Cycling Functions of Hydrothermarchaeota in Hydrothermal Sediment.</title>
        <authorList>
            <person name="Zhou Z."/>
            <person name="Liu Y."/>
            <person name="Xu W."/>
            <person name="Pan J."/>
            <person name="Luo Z.H."/>
            <person name="Li M."/>
        </authorList>
    </citation>
    <scope>NUCLEOTIDE SEQUENCE [LARGE SCALE GENOMIC DNA]</scope>
    <source>
        <strain evidence="4">SpSt-10</strain>
        <strain evidence="3">SpSt-62</strain>
        <strain evidence="2">SpSt-97</strain>
    </source>
</reference>
<dbReference type="SMART" id="SM00670">
    <property type="entry name" value="PINc"/>
    <property type="match status" value="1"/>
</dbReference>
<organism evidence="3">
    <name type="scientific">Geoglobus ahangari</name>
    <dbReference type="NCBI Taxonomy" id="113653"/>
    <lineage>
        <taxon>Archaea</taxon>
        <taxon>Methanobacteriati</taxon>
        <taxon>Methanobacteriota</taxon>
        <taxon>Archaeoglobi</taxon>
        <taxon>Archaeoglobales</taxon>
        <taxon>Archaeoglobaceae</taxon>
        <taxon>Geoglobus</taxon>
    </lineage>
</organism>
<dbReference type="EMBL" id="DTAK01000025">
    <property type="protein sequence ID" value="HGU59374.1"/>
    <property type="molecule type" value="Genomic_DNA"/>
</dbReference>
<evidence type="ECO:0000259" key="1">
    <source>
        <dbReference type="SMART" id="SM00670"/>
    </source>
</evidence>
<dbReference type="InterPro" id="IPR029060">
    <property type="entry name" value="PIN-like_dom_sf"/>
</dbReference>